<dbReference type="STRING" id="995034.SAMN05216219_1595"/>
<accession>A0A1I5AXE5</accession>
<name>A0A1I5AXE5_9MICO</name>
<evidence type="ECO:0000313" key="2">
    <source>
        <dbReference type="Proteomes" id="UP000198867"/>
    </source>
</evidence>
<evidence type="ECO:0000313" key="1">
    <source>
        <dbReference type="EMBL" id="SFN67082.1"/>
    </source>
</evidence>
<sequence>MTVGFESSKLVMGRLTAAGAPVDRVESQHPDMVLLGTVLGLAETLGADYRLLFAAPVEDISAAFFLARPITSPGSSPSASTSSKN</sequence>
<dbReference type="EMBL" id="FOVM01000004">
    <property type="protein sequence ID" value="SFN67082.1"/>
    <property type="molecule type" value="Genomic_DNA"/>
</dbReference>
<protein>
    <submittedName>
        <fullName evidence="1">Uncharacterized protein</fullName>
    </submittedName>
</protein>
<gene>
    <name evidence="1" type="ORF">SAMN05216219_1595</name>
</gene>
<reference evidence="2" key="1">
    <citation type="submission" date="2016-10" db="EMBL/GenBank/DDBJ databases">
        <authorList>
            <person name="Varghese N."/>
            <person name="Submissions S."/>
        </authorList>
    </citation>
    <scope>NUCLEOTIDE SEQUENCE [LARGE SCALE GENOMIC DNA]</scope>
    <source>
        <strain evidence="2">CGMCC 1.11101</strain>
    </source>
</reference>
<keyword evidence="2" id="KW-1185">Reference proteome</keyword>
<dbReference type="AlphaFoldDB" id="A0A1I5AXE5"/>
<dbReference type="Proteomes" id="UP000198867">
    <property type="component" value="Unassembled WGS sequence"/>
</dbReference>
<proteinExistence type="predicted"/>
<organism evidence="1 2">
    <name type="scientific">Mycetocola miduiensis</name>
    <dbReference type="NCBI Taxonomy" id="995034"/>
    <lineage>
        <taxon>Bacteria</taxon>
        <taxon>Bacillati</taxon>
        <taxon>Actinomycetota</taxon>
        <taxon>Actinomycetes</taxon>
        <taxon>Micrococcales</taxon>
        <taxon>Microbacteriaceae</taxon>
        <taxon>Mycetocola</taxon>
    </lineage>
</organism>